<reference evidence="1" key="5">
    <citation type="journal article" date="2021" name="G3 (Bethesda)">
        <title>Aegilops tauschii genome assembly Aet v5.0 features greater sequence contiguity and improved annotation.</title>
        <authorList>
            <person name="Wang L."/>
            <person name="Zhu T."/>
            <person name="Rodriguez J.C."/>
            <person name="Deal K.R."/>
            <person name="Dubcovsky J."/>
            <person name="McGuire P.E."/>
            <person name="Lux T."/>
            <person name="Spannagl M."/>
            <person name="Mayer K.F.X."/>
            <person name="Baldrich P."/>
            <person name="Meyers B.C."/>
            <person name="Huo N."/>
            <person name="Gu Y.Q."/>
            <person name="Zhou H."/>
            <person name="Devos K.M."/>
            <person name="Bennetzen J.L."/>
            <person name="Unver T."/>
            <person name="Budak H."/>
            <person name="Gulick P.J."/>
            <person name="Galiba G."/>
            <person name="Kalapos B."/>
            <person name="Nelson D.R."/>
            <person name="Li P."/>
            <person name="You F.M."/>
            <person name="Luo M.C."/>
            <person name="Dvorak J."/>
        </authorList>
    </citation>
    <scope>NUCLEOTIDE SEQUENCE [LARGE SCALE GENOMIC DNA]</scope>
    <source>
        <strain evidence="1">cv. AL8/78</strain>
    </source>
</reference>
<dbReference type="EnsemblPlants" id="AET4Gv20284000.1">
    <property type="protein sequence ID" value="AET4Gv20284000.1"/>
    <property type="gene ID" value="AET4Gv20284000"/>
</dbReference>
<reference evidence="1" key="4">
    <citation type="submission" date="2019-03" db="UniProtKB">
        <authorList>
            <consortium name="EnsemblPlants"/>
        </authorList>
    </citation>
    <scope>IDENTIFICATION</scope>
</reference>
<reference evidence="2" key="2">
    <citation type="journal article" date="2017" name="Nat. Plants">
        <title>The Aegilops tauschii genome reveals multiple impacts of transposons.</title>
        <authorList>
            <person name="Zhao G."/>
            <person name="Zou C."/>
            <person name="Li K."/>
            <person name="Wang K."/>
            <person name="Li T."/>
            <person name="Gao L."/>
            <person name="Zhang X."/>
            <person name="Wang H."/>
            <person name="Yang Z."/>
            <person name="Liu X."/>
            <person name="Jiang W."/>
            <person name="Mao L."/>
            <person name="Kong X."/>
            <person name="Jiao Y."/>
            <person name="Jia J."/>
        </authorList>
    </citation>
    <scope>NUCLEOTIDE SEQUENCE [LARGE SCALE GENOMIC DNA]</scope>
    <source>
        <strain evidence="2">cv. AL8/78</strain>
    </source>
</reference>
<keyword evidence="2" id="KW-1185">Reference proteome</keyword>
<dbReference type="AlphaFoldDB" id="A0A453HSH3"/>
<reference evidence="2" key="1">
    <citation type="journal article" date="2014" name="Science">
        <title>Ancient hybridizations among the ancestral genomes of bread wheat.</title>
        <authorList>
            <consortium name="International Wheat Genome Sequencing Consortium,"/>
            <person name="Marcussen T."/>
            <person name="Sandve S.R."/>
            <person name="Heier L."/>
            <person name="Spannagl M."/>
            <person name="Pfeifer M."/>
            <person name="Jakobsen K.S."/>
            <person name="Wulff B.B."/>
            <person name="Steuernagel B."/>
            <person name="Mayer K.F."/>
            <person name="Olsen O.A."/>
        </authorList>
    </citation>
    <scope>NUCLEOTIDE SEQUENCE [LARGE SCALE GENOMIC DNA]</scope>
    <source>
        <strain evidence="2">cv. AL8/78</strain>
    </source>
</reference>
<evidence type="ECO:0000313" key="2">
    <source>
        <dbReference type="Proteomes" id="UP000015105"/>
    </source>
</evidence>
<accession>A0A453HSH3</accession>
<proteinExistence type="predicted"/>
<name>A0A453HSH3_AEGTS</name>
<protein>
    <submittedName>
        <fullName evidence="1">Uncharacterized protein</fullName>
    </submittedName>
</protein>
<reference evidence="1" key="3">
    <citation type="journal article" date="2017" name="Nature">
        <title>Genome sequence of the progenitor of the wheat D genome Aegilops tauschii.</title>
        <authorList>
            <person name="Luo M.C."/>
            <person name="Gu Y.Q."/>
            <person name="Puiu D."/>
            <person name="Wang H."/>
            <person name="Twardziok S.O."/>
            <person name="Deal K.R."/>
            <person name="Huo N."/>
            <person name="Zhu T."/>
            <person name="Wang L."/>
            <person name="Wang Y."/>
            <person name="McGuire P.E."/>
            <person name="Liu S."/>
            <person name="Long H."/>
            <person name="Ramasamy R.K."/>
            <person name="Rodriguez J.C."/>
            <person name="Van S.L."/>
            <person name="Yuan L."/>
            <person name="Wang Z."/>
            <person name="Xia Z."/>
            <person name="Xiao L."/>
            <person name="Anderson O.D."/>
            <person name="Ouyang S."/>
            <person name="Liang Y."/>
            <person name="Zimin A.V."/>
            <person name="Pertea G."/>
            <person name="Qi P."/>
            <person name="Bennetzen J.L."/>
            <person name="Dai X."/>
            <person name="Dawson M.W."/>
            <person name="Muller H.G."/>
            <person name="Kugler K."/>
            <person name="Rivarola-Duarte L."/>
            <person name="Spannagl M."/>
            <person name="Mayer K.F.X."/>
            <person name="Lu F.H."/>
            <person name="Bevan M.W."/>
            <person name="Leroy P."/>
            <person name="Li P."/>
            <person name="You F.M."/>
            <person name="Sun Q."/>
            <person name="Liu Z."/>
            <person name="Lyons E."/>
            <person name="Wicker T."/>
            <person name="Salzberg S.L."/>
            <person name="Devos K.M."/>
            <person name="Dvorak J."/>
        </authorList>
    </citation>
    <scope>NUCLEOTIDE SEQUENCE [LARGE SCALE GENOMIC DNA]</scope>
    <source>
        <strain evidence="1">cv. AL8/78</strain>
    </source>
</reference>
<evidence type="ECO:0000313" key="1">
    <source>
        <dbReference type="EnsemblPlants" id="AET4Gv20284000.1"/>
    </source>
</evidence>
<dbReference type="Gramene" id="AET4Gv20284000.1">
    <property type="protein sequence ID" value="AET4Gv20284000.1"/>
    <property type="gene ID" value="AET4Gv20284000"/>
</dbReference>
<sequence>MNEMKRLTIYSFSGYKLMSWVLYGAYRLVVHFELINKCNLYYYSTRHADLGSKGRRDIDYFSSIEDWSIYTWEK</sequence>
<dbReference type="Proteomes" id="UP000015105">
    <property type="component" value="Chromosome 4D"/>
</dbReference>
<organism evidence="1 2">
    <name type="scientific">Aegilops tauschii subsp. strangulata</name>
    <name type="common">Goatgrass</name>
    <dbReference type="NCBI Taxonomy" id="200361"/>
    <lineage>
        <taxon>Eukaryota</taxon>
        <taxon>Viridiplantae</taxon>
        <taxon>Streptophyta</taxon>
        <taxon>Embryophyta</taxon>
        <taxon>Tracheophyta</taxon>
        <taxon>Spermatophyta</taxon>
        <taxon>Magnoliopsida</taxon>
        <taxon>Liliopsida</taxon>
        <taxon>Poales</taxon>
        <taxon>Poaceae</taxon>
        <taxon>BOP clade</taxon>
        <taxon>Pooideae</taxon>
        <taxon>Triticodae</taxon>
        <taxon>Triticeae</taxon>
        <taxon>Triticinae</taxon>
        <taxon>Aegilops</taxon>
    </lineage>
</organism>